<evidence type="ECO:0000313" key="8">
    <source>
        <dbReference type="EMBL" id="MBB3039771.1"/>
    </source>
</evidence>
<dbReference type="SUPFAM" id="SSF56801">
    <property type="entry name" value="Acetyl-CoA synthetase-like"/>
    <property type="match status" value="1"/>
</dbReference>
<dbReference type="InterPro" id="IPR000873">
    <property type="entry name" value="AMP-dep_synth/lig_dom"/>
</dbReference>
<dbReference type="Pfam" id="PF23562">
    <property type="entry name" value="AMP-binding_C_3"/>
    <property type="match status" value="1"/>
</dbReference>
<comment type="caution">
    <text evidence="8">The sequence shown here is derived from an EMBL/GenBank/DDBJ whole genome shotgun (WGS) entry which is preliminary data.</text>
</comment>
<evidence type="ECO:0000313" key="9">
    <source>
        <dbReference type="Proteomes" id="UP000567922"/>
    </source>
</evidence>
<evidence type="ECO:0000256" key="2">
    <source>
        <dbReference type="ARBA" id="ARBA00022598"/>
    </source>
</evidence>
<dbReference type="InterPro" id="IPR045851">
    <property type="entry name" value="AMP-bd_C_sf"/>
</dbReference>
<evidence type="ECO:0000259" key="7">
    <source>
        <dbReference type="Pfam" id="PF00501"/>
    </source>
</evidence>
<keyword evidence="3" id="KW-0276">Fatty acid metabolism</keyword>
<dbReference type="Gene3D" id="3.40.50.12780">
    <property type="entry name" value="N-terminal domain of ligase-like"/>
    <property type="match status" value="2"/>
</dbReference>
<comment type="similarity">
    <text evidence="1">Belongs to the ATP-dependent AMP-binding enzyme family.</text>
</comment>
<sequence>MRELTVPARAHIARRENLTDMIVRNAQEEPQSVSFRRKVGSDWHDVTAAQFLTEVDAMAKGLIASGVNPGDRVAILSRTRYEWTLLDFAIWSAGAITVPIYETSSPEQVHWILSDSRAVACIAETAAHAEMVSGLMPEVRSLEHLFQIEGELASAAEGLFVLGSRSEGIADVVVQARRDSLNAESLATLIYTSGTTGRPKGCTLTHANFLSEVANVTMQLDDLFGRRECATLLFLPLAHVFARVIQLGCVYQRVTLGHTADVRDLLDDLAGFRPTFILAVPRVFEKVYNTAVQKADAAGKGKIFNRAAAIAIQYSEALDTGVVPAGLRTRRALYNALVYRKLRKSLGGRATHAISGGSALGSRLGHFYRGIGLTVLEGYGLTETTAAITVNPPRYAKMGTVGLPVPGAVVRIADDGEVLVQGPMVFGGYWRNEDATEEAIDNDGWFHTGDIGTLDEQGYLAITGRKKEIIVTAGGKNVAPAVIEDRIRAHPLVSQVMVVGDNEPFIGALVTLDAEALTPWSEKHGKSGSVVELASDPDLVAAVQSAVDEGNRAVSKAESVRKFQILPIDWTVEDGQLTPSMKLKRAVVMKEHENDVNALYGRV</sequence>
<dbReference type="PROSITE" id="PS00455">
    <property type="entry name" value="AMP_BINDING"/>
    <property type="match status" value="1"/>
</dbReference>
<dbReference type="GO" id="GO:0004467">
    <property type="term" value="F:long-chain fatty acid-CoA ligase activity"/>
    <property type="evidence" value="ECO:0007669"/>
    <property type="project" value="UniProtKB-EC"/>
</dbReference>
<evidence type="ECO:0000256" key="4">
    <source>
        <dbReference type="ARBA" id="ARBA00023098"/>
    </source>
</evidence>
<dbReference type="Pfam" id="PF00501">
    <property type="entry name" value="AMP-binding"/>
    <property type="match status" value="1"/>
</dbReference>
<dbReference type="CDD" id="cd05907">
    <property type="entry name" value="VL_LC_FACS_like"/>
    <property type="match status" value="1"/>
</dbReference>
<dbReference type="PANTHER" id="PTHR43272:SF32">
    <property type="entry name" value="AMP-DEPENDENT SYNTHETASE_LIGASE DOMAIN-CONTAINING PROTEIN"/>
    <property type="match status" value="1"/>
</dbReference>
<evidence type="ECO:0000256" key="6">
    <source>
        <dbReference type="ARBA" id="ARBA00032875"/>
    </source>
</evidence>
<dbReference type="Proteomes" id="UP000567922">
    <property type="component" value="Unassembled WGS sequence"/>
</dbReference>
<dbReference type="InterPro" id="IPR042099">
    <property type="entry name" value="ANL_N_sf"/>
</dbReference>
<evidence type="ECO:0000256" key="3">
    <source>
        <dbReference type="ARBA" id="ARBA00022832"/>
    </source>
</evidence>
<dbReference type="RefSeq" id="WP_064442456.1">
    <property type="nucleotide sequence ID" value="NZ_BDDI01000026.1"/>
</dbReference>
<dbReference type="GO" id="GO:0016020">
    <property type="term" value="C:membrane"/>
    <property type="evidence" value="ECO:0007669"/>
    <property type="project" value="TreeGrafter"/>
</dbReference>
<dbReference type="AlphaFoldDB" id="A0A839RVG7"/>
<comment type="catalytic activity">
    <reaction evidence="5">
        <text>a long-chain fatty acid + ATP + CoA = a long-chain fatty acyl-CoA + AMP + diphosphate</text>
        <dbReference type="Rhea" id="RHEA:15421"/>
        <dbReference type="ChEBI" id="CHEBI:30616"/>
        <dbReference type="ChEBI" id="CHEBI:33019"/>
        <dbReference type="ChEBI" id="CHEBI:57287"/>
        <dbReference type="ChEBI" id="CHEBI:57560"/>
        <dbReference type="ChEBI" id="CHEBI:83139"/>
        <dbReference type="ChEBI" id="CHEBI:456215"/>
        <dbReference type="EC" id="6.2.1.3"/>
    </reaction>
    <physiologicalReaction direction="left-to-right" evidence="5">
        <dbReference type="Rhea" id="RHEA:15422"/>
    </physiologicalReaction>
</comment>
<keyword evidence="9" id="KW-1185">Reference proteome</keyword>
<evidence type="ECO:0000256" key="5">
    <source>
        <dbReference type="ARBA" id="ARBA00024484"/>
    </source>
</evidence>
<gene>
    <name evidence="8" type="ORF">FHU29_004259</name>
</gene>
<dbReference type="PANTHER" id="PTHR43272">
    <property type="entry name" value="LONG-CHAIN-FATTY-ACID--COA LIGASE"/>
    <property type="match status" value="1"/>
</dbReference>
<keyword evidence="2 8" id="KW-0436">Ligase</keyword>
<organism evidence="8 9">
    <name type="scientific">Hoyosella altamirensis</name>
    <dbReference type="NCBI Taxonomy" id="616997"/>
    <lineage>
        <taxon>Bacteria</taxon>
        <taxon>Bacillati</taxon>
        <taxon>Actinomycetota</taxon>
        <taxon>Actinomycetes</taxon>
        <taxon>Mycobacteriales</taxon>
        <taxon>Hoyosellaceae</taxon>
        <taxon>Hoyosella</taxon>
    </lineage>
</organism>
<keyword evidence="4" id="KW-0443">Lipid metabolism</keyword>
<reference evidence="8 9" key="1">
    <citation type="submission" date="2020-08" db="EMBL/GenBank/DDBJ databases">
        <title>Sequencing the genomes of 1000 actinobacteria strains.</title>
        <authorList>
            <person name="Klenk H.-P."/>
        </authorList>
    </citation>
    <scope>NUCLEOTIDE SEQUENCE [LARGE SCALE GENOMIC DNA]</scope>
    <source>
        <strain evidence="8 9">DSM 45258</strain>
    </source>
</reference>
<dbReference type="EMBL" id="JACHWS010000004">
    <property type="protein sequence ID" value="MBB3039771.1"/>
    <property type="molecule type" value="Genomic_DNA"/>
</dbReference>
<evidence type="ECO:0000256" key="1">
    <source>
        <dbReference type="ARBA" id="ARBA00006432"/>
    </source>
</evidence>
<dbReference type="Gene3D" id="3.30.300.30">
    <property type="match status" value="1"/>
</dbReference>
<accession>A0A839RVG7</accession>
<feature type="domain" description="AMP-dependent synthetase/ligase" evidence="7">
    <location>
        <begin position="24"/>
        <end position="430"/>
    </location>
</feature>
<protein>
    <recommendedName>
        <fullName evidence="6">Acyl-CoA synthetase</fullName>
    </recommendedName>
</protein>
<dbReference type="OrthoDB" id="9803968at2"/>
<proteinExistence type="inferred from homology"/>
<name>A0A839RVG7_9ACTN</name>
<dbReference type="InterPro" id="IPR020845">
    <property type="entry name" value="AMP-binding_CS"/>
</dbReference>